<sequence>MNNRPATLFIPANTGIFVPSTTEAWIIRSGREPVPAPADPEDFWSRRSHAVAAALASARREDDARADDQVPPEILALAEQAARAWDMKVTGMTVAATKPEKGWGAIWRIETNRGTRALKLLHRPFERNLFSIGAQEYLVKQKARVAPLVPTRDGKLYTVVGGRMFIVAEWIQGLRQAPKETIDGPEMLCYGLGEFHRRSRGYQPPPGAYHASRLHRWPRVYQKLRTKLDWFEHLARAYRDMPASPLLLEVLPRFRNQADEAIRLLEESAYRDLIARGDQEWGLAHQDYGWSNGQIGPDGKVWIIDLDGVAFDLAFRDLRKLITGTMDDRGDWDVGWMRAMIRAYNEANPLEPAALQVMLIDMLLPNEFYKLVKDALFDPGMMLDATMVAALQRLLVTDERKQRALAELGLKRRR</sequence>
<proteinExistence type="predicted"/>
<comment type="caution">
    <text evidence="1">The sequence shown here is derived from an EMBL/GenBank/DDBJ whole genome shotgun (WGS) entry which is preliminary data.</text>
</comment>
<dbReference type="Gene3D" id="3.90.1200.10">
    <property type="match status" value="1"/>
</dbReference>
<dbReference type="RefSeq" id="WP_209465972.1">
    <property type="nucleotide sequence ID" value="NZ_JAGGLG010000007.1"/>
</dbReference>
<dbReference type="EMBL" id="JAGGLG010000007">
    <property type="protein sequence ID" value="MBP2017833.1"/>
    <property type="molecule type" value="Genomic_DNA"/>
</dbReference>
<name>A0ABS4JQL1_9FIRM</name>
<dbReference type="PANTHER" id="PTHR39179:SF1">
    <property type="entry name" value="SPORE COAT PROTEIN I"/>
    <property type="match status" value="1"/>
</dbReference>
<evidence type="ECO:0000313" key="2">
    <source>
        <dbReference type="Proteomes" id="UP001519289"/>
    </source>
</evidence>
<dbReference type="InterPro" id="IPR047175">
    <property type="entry name" value="CotS-like"/>
</dbReference>
<keyword evidence="1" id="KW-0167">Capsid protein</keyword>
<keyword evidence="1" id="KW-0946">Virion</keyword>
<dbReference type="InterPro" id="IPR014255">
    <property type="entry name" value="Spore_coat_CotS"/>
</dbReference>
<accession>A0ABS4JQL1</accession>
<dbReference type="NCBIfam" id="TIGR02906">
    <property type="entry name" value="spore_CotS"/>
    <property type="match status" value="1"/>
</dbReference>
<dbReference type="Proteomes" id="UP001519289">
    <property type="component" value="Unassembled WGS sequence"/>
</dbReference>
<reference evidence="1 2" key="1">
    <citation type="submission" date="2021-03" db="EMBL/GenBank/DDBJ databases">
        <title>Genomic Encyclopedia of Type Strains, Phase IV (KMG-IV): sequencing the most valuable type-strain genomes for metagenomic binning, comparative biology and taxonomic classification.</title>
        <authorList>
            <person name="Goeker M."/>
        </authorList>
    </citation>
    <scope>NUCLEOTIDE SEQUENCE [LARGE SCALE GENOMIC DNA]</scope>
    <source>
        <strain evidence="1 2">DSM 27138</strain>
    </source>
</reference>
<dbReference type="Gene3D" id="3.30.200.20">
    <property type="entry name" value="Phosphorylase Kinase, domain 1"/>
    <property type="match status" value="1"/>
</dbReference>
<organism evidence="1 2">
    <name type="scientific">Symbiobacterium terraclitae</name>
    <dbReference type="NCBI Taxonomy" id="557451"/>
    <lineage>
        <taxon>Bacteria</taxon>
        <taxon>Bacillati</taxon>
        <taxon>Bacillota</taxon>
        <taxon>Clostridia</taxon>
        <taxon>Eubacteriales</taxon>
        <taxon>Symbiobacteriaceae</taxon>
        <taxon>Symbiobacterium</taxon>
    </lineage>
</organism>
<protein>
    <submittedName>
        <fullName evidence="1">CotS family spore coat protein</fullName>
    </submittedName>
</protein>
<dbReference type="PANTHER" id="PTHR39179">
    <property type="entry name" value="SPORE COAT PROTEIN I"/>
    <property type="match status" value="1"/>
</dbReference>
<gene>
    <name evidence="1" type="ORF">J2Z79_001218</name>
</gene>
<keyword evidence="2" id="KW-1185">Reference proteome</keyword>
<dbReference type="InterPro" id="IPR011009">
    <property type="entry name" value="Kinase-like_dom_sf"/>
</dbReference>
<evidence type="ECO:0000313" key="1">
    <source>
        <dbReference type="EMBL" id="MBP2017833.1"/>
    </source>
</evidence>
<dbReference type="SUPFAM" id="SSF56112">
    <property type="entry name" value="Protein kinase-like (PK-like)"/>
    <property type="match status" value="1"/>
</dbReference>